<comment type="caution">
    <text evidence="1">The sequence shown here is derived from an EMBL/GenBank/DDBJ whole genome shotgun (WGS) entry which is preliminary data.</text>
</comment>
<proteinExistence type="predicted"/>
<dbReference type="EMBL" id="AEJB01000361">
    <property type="protein sequence ID" value="ELP66105.1"/>
    <property type="molecule type" value="Genomic_DNA"/>
</dbReference>
<keyword evidence="2" id="KW-1185">Reference proteome</keyword>
<name>L7F654_STRT8</name>
<protein>
    <submittedName>
        <fullName evidence="1">Uncharacterized protein</fullName>
    </submittedName>
</protein>
<evidence type="ECO:0000313" key="1">
    <source>
        <dbReference type="EMBL" id="ELP66105.1"/>
    </source>
</evidence>
<gene>
    <name evidence="1" type="ORF">STRTUCAR8_01751</name>
</gene>
<reference evidence="1 2" key="1">
    <citation type="journal article" date="2011" name="Plasmid">
        <title>Streptomyces turgidiscabies Car8 contains a modular pathogenicity island that shares virulence genes with other actinobacterial plant pathogens.</title>
        <authorList>
            <person name="Huguet-Tapia J.C."/>
            <person name="Badger J.H."/>
            <person name="Loria R."/>
            <person name="Pettis G.S."/>
        </authorList>
    </citation>
    <scope>NUCLEOTIDE SEQUENCE [LARGE SCALE GENOMIC DNA]</scope>
    <source>
        <strain evidence="1 2">Car8</strain>
    </source>
</reference>
<sequence>MMGVLADVQATDDAHVVDVVQAVLPNGIQEVLARASASCAHPRYVGLPPANGRAWCPARR</sequence>
<organism evidence="1 2">
    <name type="scientific">Streptomyces turgidiscabies (strain Car8)</name>
    <dbReference type="NCBI Taxonomy" id="698760"/>
    <lineage>
        <taxon>Bacteria</taxon>
        <taxon>Bacillati</taxon>
        <taxon>Actinomycetota</taxon>
        <taxon>Actinomycetes</taxon>
        <taxon>Kitasatosporales</taxon>
        <taxon>Streptomycetaceae</taxon>
        <taxon>Streptomyces</taxon>
    </lineage>
</organism>
<dbReference type="AlphaFoldDB" id="L7F654"/>
<evidence type="ECO:0000313" key="2">
    <source>
        <dbReference type="Proteomes" id="UP000010931"/>
    </source>
</evidence>
<dbReference type="Proteomes" id="UP000010931">
    <property type="component" value="Unassembled WGS sequence"/>
</dbReference>
<accession>L7F654</accession>